<gene>
    <name evidence="4" type="ORF">MGAL_10B000477</name>
</gene>
<dbReference type="InterPro" id="IPR008983">
    <property type="entry name" value="Tumour_necrosis_fac-like_dom"/>
</dbReference>
<keyword evidence="1" id="KW-0175">Coiled coil</keyword>
<dbReference type="SMART" id="SM00110">
    <property type="entry name" value="C1Q"/>
    <property type="match status" value="1"/>
</dbReference>
<evidence type="ECO:0000313" key="4">
    <source>
        <dbReference type="EMBL" id="VDI83335.1"/>
    </source>
</evidence>
<dbReference type="InterPro" id="IPR001073">
    <property type="entry name" value="C1q_dom"/>
</dbReference>
<dbReference type="Pfam" id="PF00386">
    <property type="entry name" value="C1q"/>
    <property type="match status" value="1"/>
</dbReference>
<accession>A0A8B6HQP6</accession>
<comment type="caution">
    <text evidence="4">The sequence shown here is derived from an EMBL/GenBank/DDBJ whole genome shotgun (WGS) entry which is preliminary data.</text>
</comment>
<protein>
    <recommendedName>
        <fullName evidence="3">C1q domain-containing protein</fullName>
    </recommendedName>
</protein>
<dbReference type="EMBL" id="UYJE01010455">
    <property type="protein sequence ID" value="VDI83335.1"/>
    <property type="molecule type" value="Genomic_DNA"/>
</dbReference>
<dbReference type="AlphaFoldDB" id="A0A8B6HQP6"/>
<feature type="domain" description="C1q" evidence="3">
    <location>
        <begin position="269"/>
        <end position="391"/>
    </location>
</feature>
<dbReference type="SUPFAM" id="SSF49842">
    <property type="entry name" value="TNF-like"/>
    <property type="match status" value="1"/>
</dbReference>
<evidence type="ECO:0000256" key="1">
    <source>
        <dbReference type="SAM" id="Coils"/>
    </source>
</evidence>
<evidence type="ECO:0000313" key="5">
    <source>
        <dbReference type="Proteomes" id="UP000596742"/>
    </source>
</evidence>
<reference evidence="4" key="1">
    <citation type="submission" date="2018-11" db="EMBL/GenBank/DDBJ databases">
        <authorList>
            <person name="Alioto T."/>
            <person name="Alioto T."/>
        </authorList>
    </citation>
    <scope>NUCLEOTIDE SEQUENCE</scope>
</reference>
<feature type="chain" id="PRO_5032838615" description="C1q domain-containing protein" evidence="2">
    <location>
        <begin position="21"/>
        <end position="392"/>
    </location>
</feature>
<dbReference type="Proteomes" id="UP000596742">
    <property type="component" value="Unassembled WGS sequence"/>
</dbReference>
<sequence length="392" mass="43143">MVLPMQFCFLSCIILSICHGFLLPNKTGISSVGTYGLTDSHYLILTDELGIQKQLIAQMETFVLQLQNELKTVNQKIKDIESGNRASQSVVITGLKNETTELRETSVMLLNSYDSLKKKFDTLQNENRVLEHDNTVLKSQIANWKNFSVQINQDLNSFTHSIAASNIQNVTTIQSGLDALTSQVKSLNFHFASLSSTSTSRSQDVLALINKTSSVDLKLKTIEQNYALQGNSMENRVHSLEQNYSSLASEHGTLKGMVNEMNQPVALTSCGSTGTYAIGQIMQFPNTKTSVGFNHVAEFFKTGKFTCEKSGVYLFSVHIAHYGPADSSFELQRNGEMISRVMIVSGTHSSAYYSGSGTVVVQINAGDTLFAMANRNVNNAASYSCFTVIRIN</sequence>
<dbReference type="Gene3D" id="2.60.120.40">
    <property type="match status" value="1"/>
</dbReference>
<feature type="coiled-coil region" evidence="1">
    <location>
        <begin position="56"/>
        <end position="83"/>
    </location>
</feature>
<evidence type="ECO:0000259" key="3">
    <source>
        <dbReference type="SMART" id="SM00110"/>
    </source>
</evidence>
<organism evidence="4 5">
    <name type="scientific">Mytilus galloprovincialis</name>
    <name type="common">Mediterranean mussel</name>
    <dbReference type="NCBI Taxonomy" id="29158"/>
    <lineage>
        <taxon>Eukaryota</taxon>
        <taxon>Metazoa</taxon>
        <taxon>Spiralia</taxon>
        <taxon>Lophotrochozoa</taxon>
        <taxon>Mollusca</taxon>
        <taxon>Bivalvia</taxon>
        <taxon>Autobranchia</taxon>
        <taxon>Pteriomorphia</taxon>
        <taxon>Mytilida</taxon>
        <taxon>Mytiloidea</taxon>
        <taxon>Mytilidae</taxon>
        <taxon>Mytilinae</taxon>
        <taxon>Mytilus</taxon>
    </lineage>
</organism>
<keyword evidence="5" id="KW-1185">Reference proteome</keyword>
<feature type="signal peptide" evidence="2">
    <location>
        <begin position="1"/>
        <end position="20"/>
    </location>
</feature>
<name>A0A8B6HQP6_MYTGA</name>
<proteinExistence type="predicted"/>
<evidence type="ECO:0000256" key="2">
    <source>
        <dbReference type="SAM" id="SignalP"/>
    </source>
</evidence>
<keyword evidence="2" id="KW-0732">Signal</keyword>